<keyword evidence="9" id="KW-0812">Transmembrane</keyword>
<dbReference type="GO" id="GO:0005524">
    <property type="term" value="F:ATP binding"/>
    <property type="evidence" value="ECO:0007669"/>
    <property type="project" value="UniProtKB-KW"/>
</dbReference>
<evidence type="ECO:0000256" key="2">
    <source>
        <dbReference type="ARBA" id="ARBA00012438"/>
    </source>
</evidence>
<dbReference type="PANTHER" id="PTHR24421:SF10">
    <property type="entry name" value="NITRATE_NITRITE SENSOR PROTEIN NARQ"/>
    <property type="match status" value="1"/>
</dbReference>
<dbReference type="OrthoDB" id="227596at2"/>
<feature type="domain" description="Signal transduction histidine kinase subgroup 3 dimerisation and phosphoacceptor" evidence="10">
    <location>
        <begin position="188"/>
        <end position="248"/>
    </location>
</feature>
<dbReference type="Proteomes" id="UP000193711">
    <property type="component" value="Unassembled WGS sequence"/>
</dbReference>
<feature type="transmembrane region" description="Helical" evidence="9">
    <location>
        <begin position="114"/>
        <end position="134"/>
    </location>
</feature>
<dbReference type="Pfam" id="PF07730">
    <property type="entry name" value="HisKA_3"/>
    <property type="match status" value="1"/>
</dbReference>
<keyword evidence="7" id="KW-0067">ATP-binding</keyword>
<evidence type="ECO:0000256" key="1">
    <source>
        <dbReference type="ARBA" id="ARBA00000085"/>
    </source>
</evidence>
<keyword evidence="5" id="KW-0547">Nucleotide-binding</keyword>
<comment type="catalytic activity">
    <reaction evidence="1">
        <text>ATP + protein L-histidine = ADP + protein N-phospho-L-histidine.</text>
        <dbReference type="EC" id="2.7.13.3"/>
    </reaction>
</comment>
<dbReference type="EC" id="2.7.13.3" evidence="2"/>
<evidence type="ECO:0000256" key="5">
    <source>
        <dbReference type="ARBA" id="ARBA00022741"/>
    </source>
</evidence>
<keyword evidence="4" id="KW-0808">Transferase</keyword>
<organism evidence="11 12">
    <name type="scientific">Rathayibacter oskolensis</name>
    <dbReference type="NCBI Taxonomy" id="1891671"/>
    <lineage>
        <taxon>Bacteria</taxon>
        <taxon>Bacillati</taxon>
        <taxon>Actinomycetota</taxon>
        <taxon>Actinomycetes</taxon>
        <taxon>Micrococcales</taxon>
        <taxon>Microbacteriaceae</taxon>
        <taxon>Rathayibacter</taxon>
    </lineage>
</organism>
<reference evidence="12" key="1">
    <citation type="submission" date="2017-04" db="EMBL/GenBank/DDBJ databases">
        <authorList>
            <person name="Varghese N."/>
            <person name="Submissions S."/>
        </authorList>
    </citation>
    <scope>NUCLEOTIDE SEQUENCE [LARGE SCALE GENOMIC DNA]</scope>
    <source>
        <strain evidence="12">VKM Ac-2121</strain>
    </source>
</reference>
<keyword evidence="8" id="KW-0902">Two-component regulatory system</keyword>
<feature type="transmembrane region" description="Helical" evidence="9">
    <location>
        <begin position="76"/>
        <end position="102"/>
    </location>
</feature>
<proteinExistence type="predicted"/>
<feature type="transmembrane region" description="Helical" evidence="9">
    <location>
        <begin position="24"/>
        <end position="44"/>
    </location>
</feature>
<evidence type="ECO:0000256" key="8">
    <source>
        <dbReference type="ARBA" id="ARBA00023012"/>
    </source>
</evidence>
<dbReference type="InterPro" id="IPR050482">
    <property type="entry name" value="Sensor_HK_TwoCompSys"/>
</dbReference>
<evidence type="ECO:0000256" key="7">
    <source>
        <dbReference type="ARBA" id="ARBA00022840"/>
    </source>
</evidence>
<evidence type="ECO:0000256" key="4">
    <source>
        <dbReference type="ARBA" id="ARBA00022679"/>
    </source>
</evidence>
<evidence type="ECO:0000313" key="11">
    <source>
        <dbReference type="EMBL" id="SMH29441.1"/>
    </source>
</evidence>
<dbReference type="AlphaFoldDB" id="A0A1X7MX25"/>
<protein>
    <recommendedName>
        <fullName evidence="2">histidine kinase</fullName>
        <ecNumber evidence="2">2.7.13.3</ecNumber>
    </recommendedName>
</protein>
<dbReference type="GO" id="GO:0046983">
    <property type="term" value="F:protein dimerization activity"/>
    <property type="evidence" value="ECO:0007669"/>
    <property type="project" value="InterPro"/>
</dbReference>
<dbReference type="GO" id="GO:0016020">
    <property type="term" value="C:membrane"/>
    <property type="evidence" value="ECO:0007669"/>
    <property type="project" value="InterPro"/>
</dbReference>
<dbReference type="InterPro" id="IPR036890">
    <property type="entry name" value="HATPase_C_sf"/>
</dbReference>
<evidence type="ECO:0000259" key="10">
    <source>
        <dbReference type="Pfam" id="PF07730"/>
    </source>
</evidence>
<dbReference type="GO" id="GO:0000155">
    <property type="term" value="F:phosphorelay sensor kinase activity"/>
    <property type="evidence" value="ECO:0007669"/>
    <property type="project" value="InterPro"/>
</dbReference>
<dbReference type="STRING" id="1891671.SAMN06295885_0307"/>
<evidence type="ECO:0000256" key="3">
    <source>
        <dbReference type="ARBA" id="ARBA00022553"/>
    </source>
</evidence>
<dbReference type="Gene3D" id="3.30.565.10">
    <property type="entry name" value="Histidine kinase-like ATPase, C-terminal domain"/>
    <property type="match status" value="1"/>
</dbReference>
<keyword evidence="9" id="KW-0472">Membrane</keyword>
<keyword evidence="12" id="KW-1185">Reference proteome</keyword>
<name>A0A1X7MX25_9MICO</name>
<dbReference type="EMBL" id="FXBM01000001">
    <property type="protein sequence ID" value="SMH29441.1"/>
    <property type="molecule type" value="Genomic_DNA"/>
</dbReference>
<sequence length="384" mass="39428">MPLTPPATLTTPAPDTAAWLDRRSAGPILLAANLAVGLAIFALVAPRLPLWNLLLTLAIGLGAILPLGAQRSRPRTAGVAACIGAALTPIATPALWTALVIIGLRLPPRTAARFVAAGAVADAVLLTLFILRWARPETLGASILVGLFSVVVTVTIGVLGILAGAKRRSERDARERESTAVARSLDAERERIAEEIHDSLGHSLTLLSLHSAALRDLDGLTPEEIRALTESINRQTRAAVDSLTATLRAAPAAGSTEAAAGLDRLFSDVTETGRELEVRIEGDPAALDEAATAMLVRFCREGLTNALKHAAPGPLGVAVRIDGDGSVAAVVTSPGGAADPSPASSSRGVRALGDSAAELGGEAVLSVADDQSVLSLRLPAPSSR</sequence>
<feature type="transmembrane region" description="Helical" evidence="9">
    <location>
        <begin position="51"/>
        <end position="70"/>
    </location>
</feature>
<keyword evidence="9" id="KW-1133">Transmembrane helix</keyword>
<dbReference type="InterPro" id="IPR011712">
    <property type="entry name" value="Sig_transdc_His_kin_sub3_dim/P"/>
</dbReference>
<keyword evidence="6 11" id="KW-0418">Kinase</keyword>
<evidence type="ECO:0000256" key="9">
    <source>
        <dbReference type="SAM" id="Phobius"/>
    </source>
</evidence>
<dbReference type="PANTHER" id="PTHR24421">
    <property type="entry name" value="NITRATE/NITRITE SENSOR PROTEIN NARX-RELATED"/>
    <property type="match status" value="1"/>
</dbReference>
<feature type="transmembrane region" description="Helical" evidence="9">
    <location>
        <begin position="140"/>
        <end position="165"/>
    </location>
</feature>
<evidence type="ECO:0000256" key="6">
    <source>
        <dbReference type="ARBA" id="ARBA00022777"/>
    </source>
</evidence>
<accession>A0A1X7MX25</accession>
<gene>
    <name evidence="11" type="ORF">SAMN06295885_0307</name>
</gene>
<dbReference type="RefSeq" id="WP_129587850.1">
    <property type="nucleotide sequence ID" value="NZ_FXBM01000001.1"/>
</dbReference>
<keyword evidence="3" id="KW-0597">Phosphoprotein</keyword>
<evidence type="ECO:0000313" key="12">
    <source>
        <dbReference type="Proteomes" id="UP000193711"/>
    </source>
</evidence>
<dbReference type="Gene3D" id="1.20.5.1930">
    <property type="match status" value="1"/>
</dbReference>